<keyword evidence="4" id="KW-1185">Reference proteome</keyword>
<protein>
    <submittedName>
        <fullName evidence="3">Uncharacterized protein</fullName>
    </submittedName>
</protein>
<evidence type="ECO:0000313" key="4">
    <source>
        <dbReference type="Proteomes" id="UP000592181"/>
    </source>
</evidence>
<name>A0A852X7Y5_9MICO</name>
<feature type="transmembrane region" description="Helical" evidence="2">
    <location>
        <begin position="53"/>
        <end position="75"/>
    </location>
</feature>
<comment type="caution">
    <text evidence="3">The sequence shown here is derived from an EMBL/GenBank/DDBJ whole genome shotgun (WGS) entry which is preliminary data.</text>
</comment>
<gene>
    <name evidence="3" type="ORF">BJY28_001342</name>
</gene>
<accession>A0A852X7Y5</accession>
<proteinExistence type="predicted"/>
<feature type="transmembrane region" description="Helical" evidence="2">
    <location>
        <begin position="12"/>
        <end position="33"/>
    </location>
</feature>
<evidence type="ECO:0000256" key="2">
    <source>
        <dbReference type="SAM" id="Phobius"/>
    </source>
</evidence>
<feature type="compositionally biased region" description="Basic and acidic residues" evidence="1">
    <location>
        <begin position="95"/>
        <end position="109"/>
    </location>
</feature>
<evidence type="ECO:0000313" key="3">
    <source>
        <dbReference type="EMBL" id="NYG36873.1"/>
    </source>
</evidence>
<keyword evidence="2" id="KW-0472">Membrane</keyword>
<feature type="region of interest" description="Disordered" evidence="1">
    <location>
        <begin position="84"/>
        <end position="123"/>
    </location>
</feature>
<dbReference type="Proteomes" id="UP000592181">
    <property type="component" value="Unassembled WGS sequence"/>
</dbReference>
<keyword evidence="2" id="KW-0812">Transmembrane</keyword>
<reference evidence="3 4" key="1">
    <citation type="submission" date="2020-07" db="EMBL/GenBank/DDBJ databases">
        <title>Sequencing the genomes of 1000 actinobacteria strains.</title>
        <authorList>
            <person name="Klenk H.-P."/>
        </authorList>
    </citation>
    <scope>NUCLEOTIDE SEQUENCE [LARGE SCALE GENOMIC DNA]</scope>
    <source>
        <strain evidence="3 4">DSM 24723</strain>
    </source>
</reference>
<evidence type="ECO:0000256" key="1">
    <source>
        <dbReference type="SAM" id="MobiDB-lite"/>
    </source>
</evidence>
<dbReference type="AlphaFoldDB" id="A0A852X7Y5"/>
<organism evidence="3 4">
    <name type="scientific">Janibacter alkaliphilus</name>
    <dbReference type="NCBI Taxonomy" id="1069963"/>
    <lineage>
        <taxon>Bacteria</taxon>
        <taxon>Bacillati</taxon>
        <taxon>Actinomycetota</taxon>
        <taxon>Actinomycetes</taxon>
        <taxon>Micrococcales</taxon>
        <taxon>Intrasporangiaceae</taxon>
        <taxon>Janibacter</taxon>
    </lineage>
</organism>
<dbReference type="RefSeq" id="WP_179462318.1">
    <property type="nucleotide sequence ID" value="NZ_JACBZX010000001.1"/>
</dbReference>
<dbReference type="EMBL" id="JACBZX010000001">
    <property type="protein sequence ID" value="NYG36873.1"/>
    <property type="molecule type" value="Genomic_DNA"/>
</dbReference>
<sequence length="123" mass="13115">MSTPTRRSRPRPWRFIAVGGILGFVVLGILSMLRPDTNEGFDVSYDPSVSLGFMSLFGLFLGALLGALLAALLAVRADRSAERAARAEGVGQAPVDDRPRDQDADRGEAADSVDAAPRRDATD</sequence>
<keyword evidence="2" id="KW-1133">Transmembrane helix</keyword>